<proteinExistence type="predicted"/>
<dbReference type="Proteomes" id="UP000275394">
    <property type="component" value="Unassembled WGS sequence"/>
</dbReference>
<protein>
    <submittedName>
        <fullName evidence="2">Putative membrane protein</fullName>
    </submittedName>
</protein>
<keyword evidence="3" id="KW-1185">Reference proteome</keyword>
<feature type="transmembrane region" description="Helical" evidence="1">
    <location>
        <begin position="52"/>
        <end position="71"/>
    </location>
</feature>
<dbReference type="Pfam" id="PF10003">
    <property type="entry name" value="DUF2244"/>
    <property type="match status" value="1"/>
</dbReference>
<evidence type="ECO:0000313" key="3">
    <source>
        <dbReference type="Proteomes" id="UP000275394"/>
    </source>
</evidence>
<keyword evidence="1" id="KW-0812">Transmembrane</keyword>
<comment type="caution">
    <text evidence="2">The sequence shown here is derived from an EMBL/GenBank/DDBJ whole genome shotgun (WGS) entry which is preliminary data.</text>
</comment>
<dbReference type="RefSeq" id="WP_123711643.1">
    <property type="nucleotide sequence ID" value="NZ_RKHR01000003.1"/>
</dbReference>
<dbReference type="OrthoDB" id="7062615at2"/>
<sequence length="170" mass="19181">MVTINHSEHTTMVILAPNRSMSWRATRLLMLALSILTLVIAVLFGLAGAWIILPFAGLEAASLCAALYYVALKQSARQVIYTNNDTHTLTVEKGCGHPDQRWQYDLYDTAIAVVEQEQSWSPFTISLYDNEQRHLIGEFLNHDDCEQLISQLKSLGLYVRSSGQQHIVEF</sequence>
<gene>
    <name evidence="2" type="ORF">EDC56_1299</name>
</gene>
<organism evidence="2 3">
    <name type="scientific">Sinobacterium caligoides</name>
    <dbReference type="NCBI Taxonomy" id="933926"/>
    <lineage>
        <taxon>Bacteria</taxon>
        <taxon>Pseudomonadati</taxon>
        <taxon>Pseudomonadota</taxon>
        <taxon>Gammaproteobacteria</taxon>
        <taxon>Cellvibrionales</taxon>
        <taxon>Spongiibacteraceae</taxon>
        <taxon>Sinobacterium</taxon>
    </lineage>
</organism>
<evidence type="ECO:0000313" key="2">
    <source>
        <dbReference type="EMBL" id="ROS05747.1"/>
    </source>
</evidence>
<keyword evidence="1" id="KW-1133">Transmembrane helix</keyword>
<reference evidence="2 3" key="1">
    <citation type="submission" date="2018-11" db="EMBL/GenBank/DDBJ databases">
        <title>Genomic Encyclopedia of Type Strains, Phase IV (KMG-IV): sequencing the most valuable type-strain genomes for metagenomic binning, comparative biology and taxonomic classification.</title>
        <authorList>
            <person name="Goeker M."/>
        </authorList>
    </citation>
    <scope>NUCLEOTIDE SEQUENCE [LARGE SCALE GENOMIC DNA]</scope>
    <source>
        <strain evidence="2 3">DSM 100316</strain>
    </source>
</reference>
<evidence type="ECO:0000256" key="1">
    <source>
        <dbReference type="SAM" id="Phobius"/>
    </source>
</evidence>
<feature type="transmembrane region" description="Helical" evidence="1">
    <location>
        <begin position="28"/>
        <end position="46"/>
    </location>
</feature>
<name>A0A3N2E144_9GAMM</name>
<keyword evidence="1" id="KW-0472">Membrane</keyword>
<dbReference type="EMBL" id="RKHR01000003">
    <property type="protein sequence ID" value="ROS05747.1"/>
    <property type="molecule type" value="Genomic_DNA"/>
</dbReference>
<dbReference type="InterPro" id="IPR019253">
    <property type="entry name" value="DUF2244_TM"/>
</dbReference>
<accession>A0A3N2E144</accession>
<dbReference type="AlphaFoldDB" id="A0A3N2E144"/>